<keyword evidence="3 6" id="KW-0812">Transmembrane</keyword>
<dbReference type="Pfam" id="PF11728">
    <property type="entry name" value="ArAE_1_C"/>
    <property type="match status" value="1"/>
</dbReference>
<dbReference type="Gene3D" id="1.20.120.940">
    <property type="entry name" value="Putative aromatic acid exporter, C-terminal domain"/>
    <property type="match status" value="1"/>
</dbReference>
<dbReference type="RefSeq" id="WP_221860291.1">
    <property type="nucleotide sequence ID" value="NZ_JAIKTU010000005.1"/>
</dbReference>
<dbReference type="InterPro" id="IPR021062">
    <property type="entry name" value="ArAE_1_C"/>
</dbReference>
<feature type="domain" description="Putative aromatic acid exporter C-terminal" evidence="7">
    <location>
        <begin position="146"/>
        <end position="311"/>
    </location>
</feature>
<keyword evidence="2" id="KW-1003">Cell membrane</keyword>
<dbReference type="InterPro" id="IPR010343">
    <property type="entry name" value="ArAE_1"/>
</dbReference>
<keyword evidence="5 6" id="KW-0472">Membrane</keyword>
<accession>A0ABS7KX90</accession>
<comment type="caution">
    <text evidence="8">The sequence shown here is derived from an EMBL/GenBank/DDBJ whole genome shotgun (WGS) entry which is preliminary data.</text>
</comment>
<evidence type="ECO:0000256" key="4">
    <source>
        <dbReference type="ARBA" id="ARBA00022989"/>
    </source>
</evidence>
<protein>
    <submittedName>
        <fullName evidence="8">Aromatic acid exporter family protein</fullName>
    </submittedName>
</protein>
<feature type="transmembrane region" description="Helical" evidence="6">
    <location>
        <begin position="12"/>
        <end position="41"/>
    </location>
</feature>
<feature type="transmembrane region" description="Helical" evidence="6">
    <location>
        <begin position="61"/>
        <end position="88"/>
    </location>
</feature>
<keyword evidence="4 6" id="KW-1133">Transmembrane helix</keyword>
<evidence type="ECO:0000256" key="5">
    <source>
        <dbReference type="ARBA" id="ARBA00023136"/>
    </source>
</evidence>
<keyword evidence="9" id="KW-1185">Reference proteome</keyword>
<dbReference type="EMBL" id="JAIKTU010000005">
    <property type="protein sequence ID" value="MBY0755197.1"/>
    <property type="molecule type" value="Genomic_DNA"/>
</dbReference>
<dbReference type="InterPro" id="IPR038323">
    <property type="entry name" value="ArAE_1_C_sf"/>
</dbReference>
<evidence type="ECO:0000256" key="2">
    <source>
        <dbReference type="ARBA" id="ARBA00022475"/>
    </source>
</evidence>
<evidence type="ECO:0000313" key="9">
    <source>
        <dbReference type="Proteomes" id="UP001299068"/>
    </source>
</evidence>
<dbReference type="Proteomes" id="UP001299068">
    <property type="component" value="Unassembled WGS sequence"/>
</dbReference>
<proteinExistence type="predicted"/>
<name>A0ABS7KX90_CLOSR</name>
<evidence type="ECO:0000259" key="7">
    <source>
        <dbReference type="Pfam" id="PF11728"/>
    </source>
</evidence>
<dbReference type="Pfam" id="PF06081">
    <property type="entry name" value="ArAE_1"/>
    <property type="match status" value="1"/>
</dbReference>
<reference evidence="8 9" key="1">
    <citation type="journal article" date="2021" name="Cell Host Microbe">
        <title>in vivo commensal control of Clostridioides difficile virulence.</title>
        <authorList>
            <person name="Girinathan B.P."/>
            <person name="Dibenedetto N."/>
            <person name="Worley J.N."/>
            <person name="Peltier J."/>
            <person name="Arrieta-Ortiz M.L."/>
            <person name="Rupa Christinal Immanuel S."/>
            <person name="Lavin R."/>
            <person name="Delaney M.L."/>
            <person name="Cummins C."/>
            <person name="Hoffmann M."/>
            <person name="Luo Y."/>
            <person name="Gonzalez-Escalona N."/>
            <person name="Allard M."/>
            <person name="Onderdonk A.B."/>
            <person name="Gerber G.K."/>
            <person name="Sonenshein A.L."/>
            <person name="Baliga N."/>
            <person name="Dupuy B."/>
            <person name="Bry L."/>
        </authorList>
    </citation>
    <scope>NUCLEOTIDE SEQUENCE [LARGE SCALE GENOMIC DNA]</scope>
    <source>
        <strain evidence="8 9">DSM 599</strain>
    </source>
</reference>
<dbReference type="PANTHER" id="PTHR40064:SF1">
    <property type="entry name" value="MEMBRANE PROTEIN"/>
    <property type="match status" value="1"/>
</dbReference>
<evidence type="ECO:0000313" key="8">
    <source>
        <dbReference type="EMBL" id="MBY0755197.1"/>
    </source>
</evidence>
<feature type="transmembrane region" description="Helical" evidence="6">
    <location>
        <begin position="126"/>
        <end position="143"/>
    </location>
</feature>
<comment type="subcellular location">
    <subcellularLocation>
        <location evidence="1">Cell membrane</location>
        <topology evidence="1">Multi-pass membrane protein</topology>
    </subcellularLocation>
</comment>
<evidence type="ECO:0000256" key="1">
    <source>
        <dbReference type="ARBA" id="ARBA00004651"/>
    </source>
</evidence>
<evidence type="ECO:0000256" key="3">
    <source>
        <dbReference type="ARBA" id="ARBA00022692"/>
    </source>
</evidence>
<evidence type="ECO:0000256" key="6">
    <source>
        <dbReference type="SAM" id="Phobius"/>
    </source>
</evidence>
<organism evidence="8 9">
    <name type="scientific">Clostridium sardiniense</name>
    <name type="common">Clostridium absonum</name>
    <dbReference type="NCBI Taxonomy" id="29369"/>
    <lineage>
        <taxon>Bacteria</taxon>
        <taxon>Bacillati</taxon>
        <taxon>Bacillota</taxon>
        <taxon>Clostridia</taxon>
        <taxon>Eubacteriales</taxon>
        <taxon>Clostridiaceae</taxon>
        <taxon>Clostridium</taxon>
    </lineage>
</organism>
<sequence length="325" mass="37533">MEFLKRNTFKMAVSATIAIFIAEGFGLKFGVTAGIIAILSIQDTKKEALLVGGRRVIAATIAVLLSYLLYVLLGNNSLVFGLFLLIFIPITKRFKLEEGMVVGAVLSTHLLVSSDINLSWIVNEEALTFIGIGIASLFNLYMPSLDDKFNINKEFIENQYRNIIFDMSKSLITKAVPVNERKRLIEVEKVIEETRALAYQINNNYLFKDELYYIDYIEMRVKQLDAIKRMTSHFSRFSITYDQTLIMATFTENIATNIYADNDCIELLYELTKLRASYKDMPLPKTREEFENRAMLFQFLNDLEEFLLTKKEFRKIYKNKAKRLS</sequence>
<gene>
    <name evidence="8" type="ORF">K5V21_06990</name>
</gene>
<feature type="transmembrane region" description="Helical" evidence="6">
    <location>
        <begin position="100"/>
        <end position="120"/>
    </location>
</feature>
<dbReference type="PANTHER" id="PTHR40064">
    <property type="entry name" value="MEMBRANE PROTEIN-RELATED"/>
    <property type="match status" value="1"/>
</dbReference>
<dbReference type="InterPro" id="IPR052984">
    <property type="entry name" value="UPF0421"/>
</dbReference>